<dbReference type="GO" id="GO:0010142">
    <property type="term" value="P:farnesyl diphosphate biosynthetic process, mevalonate pathway"/>
    <property type="evidence" value="ECO:0007669"/>
    <property type="project" value="InterPro"/>
</dbReference>
<evidence type="ECO:0000313" key="8">
    <source>
        <dbReference type="EMBL" id="CAE4656818.1"/>
    </source>
</evidence>
<keyword evidence="5" id="KW-0753">Steroid metabolism</keyword>
<dbReference type="PANTHER" id="PTHR43323:SF2">
    <property type="entry name" value="HYDROXYMETHYLGLUTARYL-COA SYNTHASE"/>
    <property type="match status" value="1"/>
</dbReference>
<evidence type="ECO:0000259" key="7">
    <source>
        <dbReference type="Pfam" id="PF08540"/>
    </source>
</evidence>
<dbReference type="CDD" id="cd00827">
    <property type="entry name" value="init_cond_enzymes"/>
    <property type="match status" value="1"/>
</dbReference>
<dbReference type="Gene3D" id="3.40.47.10">
    <property type="match status" value="1"/>
</dbReference>
<feature type="active site" description="Proton donor/acceptor" evidence="3">
    <location>
        <position position="256"/>
    </location>
</feature>
<dbReference type="InterPro" id="IPR010122">
    <property type="entry name" value="HMG_CoA_synthase_euk"/>
</dbReference>
<feature type="binding site" evidence="4">
    <location>
        <position position="213"/>
    </location>
    <ligand>
        <name>CoA</name>
        <dbReference type="ChEBI" id="CHEBI:57287"/>
    </ligand>
</feature>
<organism evidence="8">
    <name type="scientific">Ditylum brightwellii</name>
    <dbReference type="NCBI Taxonomy" id="49249"/>
    <lineage>
        <taxon>Eukaryota</taxon>
        <taxon>Sar</taxon>
        <taxon>Stramenopiles</taxon>
        <taxon>Ochrophyta</taxon>
        <taxon>Bacillariophyta</taxon>
        <taxon>Mediophyceae</taxon>
        <taxon>Lithodesmiophycidae</taxon>
        <taxon>Lithodesmiales</taxon>
        <taxon>Lithodesmiaceae</taxon>
        <taxon>Ditylum</taxon>
    </lineage>
</organism>
<dbReference type="EMBL" id="HBNS01054587">
    <property type="protein sequence ID" value="CAE4656818.1"/>
    <property type="molecule type" value="Transcribed_RNA"/>
</dbReference>
<dbReference type="GO" id="GO:0006084">
    <property type="term" value="P:acetyl-CoA metabolic process"/>
    <property type="evidence" value="ECO:0007669"/>
    <property type="project" value="InterPro"/>
</dbReference>
<dbReference type="PANTHER" id="PTHR43323">
    <property type="entry name" value="3-HYDROXY-3-METHYLGLUTARYL COENZYME A SYNTHASE"/>
    <property type="match status" value="1"/>
</dbReference>
<dbReference type="FunFam" id="3.40.47.10:FF:000008">
    <property type="entry name" value="3-hydroxy-3-methylglutaryl coenzyme A synthase"/>
    <property type="match status" value="1"/>
</dbReference>
<comment type="pathway">
    <text evidence="5">Metabolic intermediate biosynthesis; (R)-mevalonate biosynthesis; (R)-mevalonate from acetyl-CoA: step 2/3.</text>
</comment>
<evidence type="ECO:0000256" key="3">
    <source>
        <dbReference type="PIRSR" id="PIRSR610122-1"/>
    </source>
</evidence>
<dbReference type="GO" id="GO:0004421">
    <property type="term" value="F:hydroxymethylglutaryl-CoA synthase activity"/>
    <property type="evidence" value="ECO:0007669"/>
    <property type="project" value="UniProtKB-EC"/>
</dbReference>
<evidence type="ECO:0000259" key="6">
    <source>
        <dbReference type="Pfam" id="PF01154"/>
    </source>
</evidence>
<evidence type="ECO:0000256" key="4">
    <source>
        <dbReference type="PIRSR" id="PIRSR610122-2"/>
    </source>
</evidence>
<keyword evidence="5" id="KW-0756">Sterol biosynthesis</keyword>
<evidence type="ECO:0000256" key="2">
    <source>
        <dbReference type="ARBA" id="ARBA00022679"/>
    </source>
</evidence>
<feature type="active site" description="Proton donor/acceptor" evidence="3">
    <location>
        <position position="89"/>
    </location>
</feature>
<keyword evidence="2 5" id="KW-0808">Transferase</keyword>
<feature type="binding site" evidence="4">
    <location>
        <position position="261"/>
    </location>
    <ligand>
        <name>CoA</name>
        <dbReference type="ChEBI" id="CHEBI:57287"/>
    </ligand>
</feature>
<dbReference type="InterPro" id="IPR013528">
    <property type="entry name" value="HMG_CoA_synth_N"/>
</dbReference>
<comment type="similarity">
    <text evidence="1 5">Belongs to the thiolase-like superfamily. HMG-CoA synthase family.</text>
</comment>
<feature type="domain" description="Hydroxymethylglutaryl-coenzyme A synthase N-terminal" evidence="6">
    <location>
        <begin position="9"/>
        <end position="178"/>
    </location>
</feature>
<name>A0A7S4SVQ3_9STRA</name>
<gene>
    <name evidence="8" type="ORF">DBRI00130_LOCUS39585</name>
</gene>
<reference evidence="8" key="1">
    <citation type="submission" date="2021-01" db="EMBL/GenBank/DDBJ databases">
        <authorList>
            <person name="Corre E."/>
            <person name="Pelletier E."/>
            <person name="Niang G."/>
            <person name="Scheremetjew M."/>
            <person name="Finn R."/>
            <person name="Kale V."/>
            <person name="Holt S."/>
            <person name="Cochrane G."/>
            <person name="Meng A."/>
            <person name="Brown T."/>
            <person name="Cohen L."/>
        </authorList>
    </citation>
    <scope>NUCLEOTIDE SEQUENCE</scope>
    <source>
        <strain evidence="8">GSO104</strain>
    </source>
</reference>
<proteinExistence type="inferred from homology"/>
<comment type="catalytic activity">
    <reaction evidence="5">
        <text>acetoacetyl-CoA + acetyl-CoA + H2O = (3S)-3-hydroxy-3-methylglutaryl-CoA + CoA + H(+)</text>
        <dbReference type="Rhea" id="RHEA:10188"/>
        <dbReference type="ChEBI" id="CHEBI:15377"/>
        <dbReference type="ChEBI" id="CHEBI:15378"/>
        <dbReference type="ChEBI" id="CHEBI:43074"/>
        <dbReference type="ChEBI" id="CHEBI:57286"/>
        <dbReference type="ChEBI" id="CHEBI:57287"/>
        <dbReference type="ChEBI" id="CHEBI:57288"/>
        <dbReference type="EC" id="2.3.3.10"/>
    </reaction>
</comment>
<feature type="domain" description="Hydroxymethylglutaryl-coenzyme A synthase C-terminal" evidence="7">
    <location>
        <begin position="181"/>
        <end position="471"/>
    </location>
</feature>
<dbReference type="Pfam" id="PF08540">
    <property type="entry name" value="HMG_CoA_synt_C"/>
    <property type="match status" value="1"/>
</dbReference>
<keyword evidence="5" id="KW-1207">Sterol metabolism</keyword>
<sequence>MTQDTYINHKIGILAIETYTSHQYVLQSELETHEHVSPGKFTIGLGQKGIALTGDREDINSICLTAVHNLLEKYDIDVTDVGRVEVGTETLVDKSKSTKTVLMDLFPNNTDIEGATIVNACYGGTAALLNAFLWCDSNAYNGKYAIVVAGDIAAYDKGPARPTGGMGAVALLIGRDAPLTIDLRQRVTHASHVWDFYKPDPSKETPVVDGVLSQVCYYQALEDVYTRFCDVMSSGDVFGLKDYGVDTAKDTYFCFHAPYNKLVQKSFGRLCFLDARRRFHSTTAADDEEDDELKPYLTKPLEETYTDKTLEKILKNKSSTMFHEKMKDANYAGQWIGNTYTGSVFFGLASLIDRLGGGDGGDLSVGKSIVMFSYGSGALASMYRLQVRETTTSKHAKFSIPKMSSTLQLTQRLESRQKVAANELDLALNTRAEMHHVGAPYTPVYPTEGRLLPGTYYLKEIDGQWRRFYERISVDADFPVVKEEDVPLAPLSVLEKN</sequence>
<comment type="function">
    <text evidence="5">Catalyzes the condensation of acetyl-CoA with acetoacetyl-CoA to form HMG-CoA.</text>
</comment>
<keyword evidence="5" id="KW-0752">Steroid biosynthesis</keyword>
<dbReference type="UniPathway" id="UPA00058">
    <property type="reaction ID" value="UER00102"/>
</dbReference>
<accession>A0A7S4SVQ3</accession>
<feature type="active site" description="Acyl-thioester intermediate" evidence="3">
    <location>
        <position position="121"/>
    </location>
</feature>
<keyword evidence="5" id="KW-0444">Lipid biosynthesis</keyword>
<evidence type="ECO:0000256" key="5">
    <source>
        <dbReference type="RuleBase" id="RU364071"/>
    </source>
</evidence>
<dbReference type="EC" id="2.3.3.10" evidence="5"/>
<dbReference type="SUPFAM" id="SSF53901">
    <property type="entry name" value="Thiolase-like"/>
    <property type="match status" value="2"/>
</dbReference>
<dbReference type="NCBIfam" id="TIGR01833">
    <property type="entry name" value="HMG-CoA-S_euk"/>
    <property type="match status" value="1"/>
</dbReference>
<feature type="binding site" evidence="4">
    <location>
        <position position="265"/>
    </location>
    <ligand>
        <name>CoA</name>
        <dbReference type="ChEBI" id="CHEBI:57287"/>
    </ligand>
</feature>
<keyword evidence="5" id="KW-0443">Lipid metabolism</keyword>
<dbReference type="Pfam" id="PF01154">
    <property type="entry name" value="HMG_CoA_synt_N"/>
    <property type="match status" value="1"/>
</dbReference>
<evidence type="ECO:0000256" key="1">
    <source>
        <dbReference type="ARBA" id="ARBA00007061"/>
    </source>
</evidence>
<protein>
    <recommendedName>
        <fullName evidence="5">Hydroxymethylglutaryl-CoA synthase</fullName>
        <shortName evidence="5">HMG-CoA synthase</shortName>
        <ecNumber evidence="5">2.3.3.10</ecNumber>
    </recommendedName>
    <alternativeName>
        <fullName evidence="5">3-hydroxy-3-methylglutaryl coenzyme A synthase</fullName>
    </alternativeName>
</protein>
<dbReference type="AlphaFoldDB" id="A0A7S4SVQ3"/>
<dbReference type="GO" id="GO:0016126">
    <property type="term" value="P:sterol biosynthetic process"/>
    <property type="evidence" value="ECO:0007669"/>
    <property type="project" value="UniProtKB-KW"/>
</dbReference>
<dbReference type="InterPro" id="IPR016039">
    <property type="entry name" value="Thiolase-like"/>
</dbReference>
<dbReference type="InterPro" id="IPR013746">
    <property type="entry name" value="HMG_CoA_synt_C_dom"/>
</dbReference>